<reference evidence="4 5" key="1">
    <citation type="journal article" date="2013" name="Genome Announc.">
        <title>Complete Genome Sequence of Wohlfahrtiimonas chitiniclastica Strain SH04, Isolated from Chrysomya megacephala Collected from Pudong International Airport in China.</title>
        <authorList>
            <person name="Cao X.M."/>
            <person name="Chen T."/>
            <person name="Xu L.Z."/>
            <person name="Yao L.S."/>
            <person name="Qi J."/>
            <person name="Zhang X.L."/>
            <person name="Yan Q.L."/>
            <person name="Deng Y.H."/>
            <person name="Guo T.Y."/>
            <person name="Wang J."/>
            <person name="Hu K.X."/>
            <person name="Xu B.L."/>
        </authorList>
    </citation>
    <scope>NUCLEOTIDE SEQUENCE [LARGE SCALE GENOMIC DNA]</scope>
    <source>
        <strain evidence="4 5">SH04</strain>
    </source>
</reference>
<evidence type="ECO:0000256" key="1">
    <source>
        <dbReference type="ARBA" id="ARBA00022481"/>
    </source>
</evidence>
<dbReference type="InterPro" id="IPR013545">
    <property type="entry name" value="T2SS_protein-GspG_C"/>
</dbReference>
<keyword evidence="2" id="KW-1133">Transmembrane helix</keyword>
<evidence type="ECO:0000259" key="3">
    <source>
        <dbReference type="Pfam" id="PF08334"/>
    </source>
</evidence>
<evidence type="ECO:0000256" key="2">
    <source>
        <dbReference type="SAM" id="Phobius"/>
    </source>
</evidence>
<dbReference type="GO" id="GO:0015627">
    <property type="term" value="C:type II protein secretion system complex"/>
    <property type="evidence" value="ECO:0007669"/>
    <property type="project" value="InterPro"/>
</dbReference>
<dbReference type="OrthoDB" id="9795612at2"/>
<evidence type="ECO:0000313" key="5">
    <source>
        <dbReference type="Proteomes" id="UP000011617"/>
    </source>
</evidence>
<organism evidence="4 5">
    <name type="scientific">Wohlfahrtiimonas chitiniclastica SH04</name>
    <dbReference type="NCBI Taxonomy" id="1261130"/>
    <lineage>
        <taxon>Bacteria</taxon>
        <taxon>Pseudomonadati</taxon>
        <taxon>Pseudomonadota</taxon>
        <taxon>Gammaproteobacteria</taxon>
        <taxon>Cardiobacteriales</taxon>
        <taxon>Ignatzschineriaceae</taxon>
        <taxon>Wohlfahrtiimonas</taxon>
    </lineage>
</organism>
<keyword evidence="2" id="KW-0812">Transmembrane</keyword>
<dbReference type="HOGENOM" id="CLU_091705_2_1_6"/>
<dbReference type="AlphaFoldDB" id="L8XYF4"/>
<dbReference type="Pfam" id="PF08334">
    <property type="entry name" value="T2SSG"/>
    <property type="match status" value="1"/>
</dbReference>
<dbReference type="GO" id="GO:0015628">
    <property type="term" value="P:protein secretion by the type II secretion system"/>
    <property type="evidence" value="ECO:0007669"/>
    <property type="project" value="InterPro"/>
</dbReference>
<dbReference type="InterPro" id="IPR045584">
    <property type="entry name" value="Pilin-like"/>
</dbReference>
<proteinExistence type="predicted"/>
<protein>
    <submittedName>
        <fullName evidence="4">Type II secretion system protein G</fullName>
    </submittedName>
</protein>
<comment type="caution">
    <text evidence="4">The sequence shown here is derived from an EMBL/GenBank/DDBJ whole genome shotgun (WGS) entry which is preliminary data.</text>
</comment>
<dbReference type="InterPro" id="IPR000983">
    <property type="entry name" value="Bac_GSPG_pilin"/>
</dbReference>
<evidence type="ECO:0000313" key="4">
    <source>
        <dbReference type="EMBL" id="ELV07795.1"/>
    </source>
</evidence>
<dbReference type="Gene3D" id="3.30.700.10">
    <property type="entry name" value="Glycoprotein, Type 4 Pilin"/>
    <property type="match status" value="1"/>
</dbReference>
<accession>L8XYF4</accession>
<dbReference type="EMBL" id="AOBV01000008">
    <property type="protein sequence ID" value="ELV07795.1"/>
    <property type="molecule type" value="Genomic_DNA"/>
</dbReference>
<dbReference type="Proteomes" id="UP000011617">
    <property type="component" value="Unassembled WGS sequence"/>
</dbReference>
<dbReference type="SUPFAM" id="SSF54523">
    <property type="entry name" value="Pili subunits"/>
    <property type="match status" value="1"/>
</dbReference>
<keyword evidence="1" id="KW-0488">Methylation</keyword>
<feature type="transmembrane region" description="Helical" evidence="2">
    <location>
        <begin position="20"/>
        <end position="38"/>
    </location>
</feature>
<sequence>MVNHALGAFYKRSLSLVELMIISVIIAIVVTILGQKFLGFDDDSKWVSVKQNIRSIEGALNLYYKDVGHYPTTEQGLQSLITNPQVANWHGPYIAERLIVDPWGRLYRYEASNGEYIISSHGKHGLKDTQP</sequence>
<keyword evidence="5" id="KW-1185">Reference proteome</keyword>
<gene>
    <name evidence="4" type="ORF">F387_01280</name>
</gene>
<feature type="domain" description="Type II secretion system protein GspG C-terminal" evidence="3">
    <location>
        <begin position="39"/>
        <end position="129"/>
    </location>
</feature>
<dbReference type="PATRIC" id="fig|1261130.3.peg.1319"/>
<name>L8XYF4_9GAMM</name>
<keyword evidence="2" id="KW-0472">Membrane</keyword>
<dbReference type="PRINTS" id="PR00813">
    <property type="entry name" value="BCTERIALGSPG"/>
</dbReference>
<dbReference type="RefSeq" id="WP_008316018.1">
    <property type="nucleotide sequence ID" value="NZ_KB372781.1"/>
</dbReference>